<dbReference type="HAMAP" id="MF_01940">
    <property type="entry name" value="RNA_CPDase"/>
    <property type="match status" value="1"/>
</dbReference>
<dbReference type="InterPro" id="IPR004175">
    <property type="entry name" value="RNA_CPDase"/>
</dbReference>
<dbReference type="Proteomes" id="UP000231637">
    <property type="component" value="Chromosome"/>
</dbReference>
<keyword evidence="1 2" id="KW-0378">Hydrolase</keyword>
<comment type="catalytic activity">
    <reaction evidence="2">
        <text>a 3'-end 2',3'-cyclophospho-ribonucleotide-RNA + H2O = a 3'-end 2'-phospho-ribonucleotide-RNA + H(+)</text>
        <dbReference type="Rhea" id="RHEA:11828"/>
        <dbReference type="Rhea" id="RHEA-COMP:10464"/>
        <dbReference type="Rhea" id="RHEA-COMP:17353"/>
        <dbReference type="ChEBI" id="CHEBI:15377"/>
        <dbReference type="ChEBI" id="CHEBI:15378"/>
        <dbReference type="ChEBI" id="CHEBI:83064"/>
        <dbReference type="ChEBI" id="CHEBI:173113"/>
        <dbReference type="EC" id="3.1.4.58"/>
    </reaction>
</comment>
<feature type="active site" description="Proton acceptor" evidence="2">
    <location>
        <position position="133"/>
    </location>
</feature>
<evidence type="ECO:0000256" key="2">
    <source>
        <dbReference type="HAMAP-Rule" id="MF_01940"/>
    </source>
</evidence>
<dbReference type="NCBIfam" id="TIGR02258">
    <property type="entry name" value="2_5_ligase"/>
    <property type="match status" value="1"/>
</dbReference>
<dbReference type="InterPro" id="IPR009097">
    <property type="entry name" value="Cyclic_Pdiesterase"/>
</dbReference>
<accession>A0A2K8L393</accession>
<feature type="domain" description="Phosphoesterase HXTX" evidence="3">
    <location>
        <begin position="7"/>
        <end position="93"/>
    </location>
</feature>
<comment type="similarity">
    <text evidence="2">Belongs to the 2H phosphoesterase superfamily. ThpR family.</text>
</comment>
<dbReference type="Gene3D" id="3.90.1140.10">
    <property type="entry name" value="Cyclic phosphodiesterase"/>
    <property type="match status" value="1"/>
</dbReference>
<keyword evidence="4" id="KW-0436">Ligase</keyword>
<organism evidence="4 5">
    <name type="scientific">Mariprofundus ferrinatatus</name>
    <dbReference type="NCBI Taxonomy" id="1921087"/>
    <lineage>
        <taxon>Bacteria</taxon>
        <taxon>Pseudomonadati</taxon>
        <taxon>Pseudomonadota</taxon>
        <taxon>Candidatius Mariprofundia</taxon>
        <taxon>Mariprofundales</taxon>
        <taxon>Mariprofundaceae</taxon>
        <taxon>Mariprofundus</taxon>
    </lineage>
</organism>
<dbReference type="PANTHER" id="PTHR35561:SF1">
    <property type="entry name" value="RNA 2',3'-CYCLIC PHOSPHODIESTERASE"/>
    <property type="match status" value="1"/>
</dbReference>
<reference evidence="4 5" key="1">
    <citation type="submission" date="2016-12" db="EMBL/GenBank/DDBJ databases">
        <title>Isolation and genomic insights into novel planktonic Zetaproteobacteria from stratified waters of the Chesapeake Bay.</title>
        <authorList>
            <person name="McAllister S.M."/>
            <person name="Kato S."/>
            <person name="Chan C.S."/>
            <person name="Chiu B.K."/>
            <person name="Field E.K."/>
        </authorList>
    </citation>
    <scope>NUCLEOTIDE SEQUENCE [LARGE SCALE GENOMIC DNA]</scope>
    <source>
        <strain evidence="4 5">CP-8</strain>
    </source>
</reference>
<dbReference type="EC" id="3.1.4.58" evidence="2"/>
<dbReference type="EMBL" id="CP018800">
    <property type="protein sequence ID" value="ATX81747.1"/>
    <property type="molecule type" value="Genomic_DNA"/>
</dbReference>
<dbReference type="GO" id="GO:0004113">
    <property type="term" value="F:2',3'-cyclic-nucleotide 3'-phosphodiesterase activity"/>
    <property type="evidence" value="ECO:0007669"/>
    <property type="project" value="InterPro"/>
</dbReference>
<feature type="short sequence motif" description="HXTX 2" evidence="2">
    <location>
        <begin position="133"/>
        <end position="136"/>
    </location>
</feature>
<evidence type="ECO:0000313" key="5">
    <source>
        <dbReference type="Proteomes" id="UP000231637"/>
    </source>
</evidence>
<evidence type="ECO:0000256" key="1">
    <source>
        <dbReference type="ARBA" id="ARBA00022801"/>
    </source>
</evidence>
<dbReference type="SUPFAM" id="SSF55144">
    <property type="entry name" value="LigT-like"/>
    <property type="match status" value="1"/>
</dbReference>
<protein>
    <recommendedName>
        <fullName evidence="2">RNA 2',3'-cyclic phosphodiesterase</fullName>
        <shortName evidence="2">RNA 2',3'-CPDase</shortName>
        <ecNumber evidence="2">3.1.4.58</ecNumber>
    </recommendedName>
</protein>
<sequence>MRLFAGIELPSNITDQLTLWWESERGYLDPDHWRPVAPHLWHLTLAFYGEVSGGDVDDLAEELAECSRNAKALTLKTGNFGFFPRASKPRVFWVGVDEAGDGDGLKHLARCCRRAGHATVRKRTATEAPFRGHITVARVRGHAALPDMEQLQMMADVPVLDWGVQRINLYQSILRPEGPQYRRLETFELNGSSNRTRGKYV</sequence>
<dbReference type="PANTHER" id="PTHR35561">
    <property type="entry name" value="RNA 2',3'-CYCLIC PHOSPHODIESTERASE"/>
    <property type="match status" value="1"/>
</dbReference>
<keyword evidence="5" id="KW-1185">Reference proteome</keyword>
<dbReference type="GO" id="GO:0016874">
    <property type="term" value="F:ligase activity"/>
    <property type="evidence" value="ECO:0007669"/>
    <property type="project" value="UniProtKB-KW"/>
</dbReference>
<feature type="short sequence motif" description="HXTX 1" evidence="2">
    <location>
        <begin position="42"/>
        <end position="45"/>
    </location>
</feature>
<dbReference type="AlphaFoldDB" id="A0A2K8L393"/>
<dbReference type="GO" id="GO:0008664">
    <property type="term" value="F:RNA 2',3'-cyclic 3'-phosphodiesterase activity"/>
    <property type="evidence" value="ECO:0007669"/>
    <property type="project" value="UniProtKB-EC"/>
</dbReference>
<proteinExistence type="inferred from homology"/>
<dbReference type="KEGG" id="mfn:Ga0123462_0878"/>
<gene>
    <name evidence="4" type="ORF">Ga0123462_0878</name>
</gene>
<comment type="function">
    <text evidence="2">Hydrolyzes RNA 2',3'-cyclic phosphodiester to an RNA 2'-phosphomonoester.</text>
</comment>
<feature type="active site" description="Proton donor" evidence="2">
    <location>
        <position position="42"/>
    </location>
</feature>
<dbReference type="OrthoDB" id="7061261at2"/>
<dbReference type="Pfam" id="PF02834">
    <property type="entry name" value="LigT_PEase"/>
    <property type="match status" value="1"/>
</dbReference>
<dbReference type="InterPro" id="IPR014051">
    <property type="entry name" value="Phosphoesterase_HXTX"/>
</dbReference>
<name>A0A2K8L393_9PROT</name>
<dbReference type="RefSeq" id="WP_100265172.1">
    <property type="nucleotide sequence ID" value="NZ_CP018800.1"/>
</dbReference>
<evidence type="ECO:0000313" key="4">
    <source>
        <dbReference type="EMBL" id="ATX81747.1"/>
    </source>
</evidence>
<evidence type="ECO:0000259" key="3">
    <source>
        <dbReference type="Pfam" id="PF02834"/>
    </source>
</evidence>